<dbReference type="Gene3D" id="3.20.20.150">
    <property type="entry name" value="Divalent-metal-dependent TIM barrel enzymes"/>
    <property type="match status" value="1"/>
</dbReference>
<evidence type="ECO:0000256" key="5">
    <source>
        <dbReference type="ARBA" id="ARBA00022801"/>
    </source>
</evidence>
<organism evidence="7 8">
    <name type="scientific">Methylobacterium goesingense</name>
    <dbReference type="NCBI Taxonomy" id="243690"/>
    <lineage>
        <taxon>Bacteria</taxon>
        <taxon>Pseudomonadati</taxon>
        <taxon>Pseudomonadota</taxon>
        <taxon>Alphaproteobacteria</taxon>
        <taxon>Hyphomicrobiales</taxon>
        <taxon>Methylobacteriaceae</taxon>
        <taxon>Methylobacterium</taxon>
    </lineage>
</organism>
<evidence type="ECO:0000313" key="7">
    <source>
        <dbReference type="EMBL" id="MET3695160.1"/>
    </source>
</evidence>
<dbReference type="PANTHER" id="PTHR31290:SF5">
    <property type="entry name" value="UV-DAMAGE ENDONUCLEASE"/>
    <property type="match status" value="1"/>
</dbReference>
<dbReference type="RefSeq" id="WP_238280549.1">
    <property type="nucleotide sequence ID" value="NZ_BPQL01000087.1"/>
</dbReference>
<evidence type="ECO:0000313" key="8">
    <source>
        <dbReference type="Proteomes" id="UP001549145"/>
    </source>
</evidence>
<dbReference type="InterPro" id="IPR004601">
    <property type="entry name" value="UvdE"/>
</dbReference>
<evidence type="ECO:0000256" key="3">
    <source>
        <dbReference type="ARBA" id="ARBA00022763"/>
    </source>
</evidence>
<protein>
    <submittedName>
        <fullName evidence="7">UV DNA damage repair endonuclease</fullName>
    </submittedName>
</protein>
<dbReference type="SUPFAM" id="SSF51658">
    <property type="entry name" value="Xylose isomerase-like"/>
    <property type="match status" value="1"/>
</dbReference>
<keyword evidence="5" id="KW-0378">Hydrolase</keyword>
<evidence type="ECO:0000256" key="4">
    <source>
        <dbReference type="ARBA" id="ARBA00022769"/>
    </source>
</evidence>
<proteinExistence type="predicted"/>
<evidence type="ECO:0000256" key="6">
    <source>
        <dbReference type="ARBA" id="ARBA00023204"/>
    </source>
</evidence>
<keyword evidence="8" id="KW-1185">Reference proteome</keyword>
<dbReference type="InterPro" id="IPR036237">
    <property type="entry name" value="Xyl_isomerase-like_sf"/>
</dbReference>
<dbReference type="PANTHER" id="PTHR31290">
    <property type="entry name" value="UV-DAMAGE ENDONUCLEASE"/>
    <property type="match status" value="1"/>
</dbReference>
<evidence type="ECO:0000256" key="1">
    <source>
        <dbReference type="ARBA" id="ARBA00022722"/>
    </source>
</evidence>
<reference evidence="7 8" key="1">
    <citation type="submission" date="2024-06" db="EMBL/GenBank/DDBJ databases">
        <title>Genomic Encyclopedia of Type Strains, Phase IV (KMG-IV): sequencing the most valuable type-strain genomes for metagenomic binning, comparative biology and taxonomic classification.</title>
        <authorList>
            <person name="Goeker M."/>
        </authorList>
    </citation>
    <scope>NUCLEOTIDE SEQUENCE [LARGE SCALE GENOMIC DNA]</scope>
    <source>
        <strain evidence="7 8">DSM 21331</strain>
    </source>
</reference>
<comment type="caution">
    <text evidence="7">The sequence shown here is derived from an EMBL/GenBank/DDBJ whole genome shotgun (WGS) entry which is preliminary data.</text>
</comment>
<keyword evidence="2 7" id="KW-0255">Endonuclease</keyword>
<keyword evidence="3" id="KW-0227">DNA damage</keyword>
<accession>A0ABV2LEN2</accession>
<keyword evidence="6" id="KW-0234">DNA repair</keyword>
<name>A0ABV2LEN2_9HYPH</name>
<dbReference type="GO" id="GO:0004519">
    <property type="term" value="F:endonuclease activity"/>
    <property type="evidence" value="ECO:0007669"/>
    <property type="project" value="UniProtKB-KW"/>
</dbReference>
<keyword evidence="1" id="KW-0540">Nuclease</keyword>
<keyword evidence="4" id="KW-0228">DNA excision</keyword>
<dbReference type="EMBL" id="JBEPMM010000023">
    <property type="protein sequence ID" value="MET3695160.1"/>
    <property type="molecule type" value="Genomic_DNA"/>
</dbReference>
<dbReference type="Pfam" id="PF03851">
    <property type="entry name" value="UvdE"/>
    <property type="match status" value="1"/>
</dbReference>
<gene>
    <name evidence="7" type="ORF">ABID43_004726</name>
</gene>
<evidence type="ECO:0000256" key="2">
    <source>
        <dbReference type="ARBA" id="ARBA00022759"/>
    </source>
</evidence>
<sequence>MSAPTSTSTVSGPRLGFCCKFILEAPPEPFKTLRAAREATLQMNLTHATMAHLKTLAPAARRAKIEGLVRHNLGALERQVAWVAARPPIERLLRIASNVLPGYTHAVAQDVYAEPEMRRLVEEGLARIGDIARAGAVRLSFHPGPFCVIASQNPNAQRNGIEELEHHAELMAMLGYGRGWHPHGAHINIHVGARDPGIEGFRASLPKLSQTARDLLTVENDENFFGLDTVLGLADVVPVVLDLHHHWVESRGEYIAPDDPRIARVRDSWRGVRPVAHISVSREGLLEGHDPGALPDFTTLTEAGHNWRDLAAHSDMMWNRAVNALVARHMAWADFEIEAKSKNLASAGIAAEIAAALPTAQIEAAA</sequence>
<dbReference type="Proteomes" id="UP001549145">
    <property type="component" value="Unassembled WGS sequence"/>
</dbReference>